<dbReference type="SUPFAM" id="SSF55729">
    <property type="entry name" value="Acyl-CoA N-acyltransferases (Nat)"/>
    <property type="match status" value="1"/>
</dbReference>
<dbReference type="Pfam" id="PF13420">
    <property type="entry name" value="Acetyltransf_4"/>
    <property type="match status" value="1"/>
</dbReference>
<dbReference type="PANTHER" id="PTHR43072">
    <property type="entry name" value="N-ACETYLTRANSFERASE"/>
    <property type="match status" value="1"/>
</dbReference>
<comment type="caution">
    <text evidence="4">The sequence shown here is derived from an EMBL/GenBank/DDBJ whole genome shotgun (WGS) entry which is preliminary data.</text>
</comment>
<protein>
    <submittedName>
        <fullName evidence="4">Phosphinothricin acetyltransferase</fullName>
    </submittedName>
</protein>
<dbReference type="InterPro" id="IPR016181">
    <property type="entry name" value="Acyl_CoA_acyltransferase"/>
</dbReference>
<sequence>MTGKACLIFKAEKTGSTSRRPFLLADGRQGRGVLEWEKDEIEGRPPGRAAQREDSMDKKKIGIRVATAQDAAALLDIYRPYVEETAVSFEYETPSVQAFAERVAAISGKYPFLAAEQDGRLLGYACATAFKERAAYDWAVETTVYVRREARGTGVGRGLYEALETCLAAQNILNLNACIAVPEGEDPYLSMDSVAFHTRLGYRSVGVFHQCGCKFDRWYNMLWMEKHIGVHQKNQPPVKAFAAVREALRAQYGLG</sequence>
<feature type="domain" description="N-acetyltransferase" evidence="3">
    <location>
        <begin position="61"/>
        <end position="229"/>
    </location>
</feature>
<evidence type="ECO:0000259" key="3">
    <source>
        <dbReference type="PROSITE" id="PS51186"/>
    </source>
</evidence>
<dbReference type="PANTHER" id="PTHR43072:SF23">
    <property type="entry name" value="UPF0039 PROTEIN C11D3.02C"/>
    <property type="match status" value="1"/>
</dbReference>
<keyword evidence="1" id="KW-0808">Transferase</keyword>
<evidence type="ECO:0000313" key="4">
    <source>
        <dbReference type="EMBL" id="SHL03567.1"/>
    </source>
</evidence>
<evidence type="ECO:0000313" key="5">
    <source>
        <dbReference type="Proteomes" id="UP000184012"/>
    </source>
</evidence>
<dbReference type="InterPro" id="IPR000182">
    <property type="entry name" value="GNAT_dom"/>
</dbReference>
<evidence type="ECO:0000256" key="2">
    <source>
        <dbReference type="ARBA" id="ARBA00023315"/>
    </source>
</evidence>
<evidence type="ECO:0000256" key="1">
    <source>
        <dbReference type="ARBA" id="ARBA00022679"/>
    </source>
</evidence>
<organism evidence="4 5">
    <name type="scientific">Eubacterium callanderi</name>
    <dbReference type="NCBI Taxonomy" id="53442"/>
    <lineage>
        <taxon>Bacteria</taxon>
        <taxon>Bacillati</taxon>
        <taxon>Bacillota</taxon>
        <taxon>Clostridia</taxon>
        <taxon>Eubacteriales</taxon>
        <taxon>Eubacteriaceae</taxon>
        <taxon>Eubacterium</taxon>
    </lineage>
</organism>
<dbReference type="GO" id="GO:0016747">
    <property type="term" value="F:acyltransferase activity, transferring groups other than amino-acyl groups"/>
    <property type="evidence" value="ECO:0007669"/>
    <property type="project" value="InterPro"/>
</dbReference>
<keyword evidence="2" id="KW-0012">Acyltransferase</keyword>
<name>A0AB74EV29_9FIRM</name>
<dbReference type="AlphaFoldDB" id="A0AB74EV29"/>
<dbReference type="CDD" id="cd04301">
    <property type="entry name" value="NAT_SF"/>
    <property type="match status" value="1"/>
</dbReference>
<gene>
    <name evidence="4" type="ORF">SAMN04515649_10250</name>
</gene>
<dbReference type="PROSITE" id="PS51186">
    <property type="entry name" value="GNAT"/>
    <property type="match status" value="1"/>
</dbReference>
<reference evidence="4 5" key="1">
    <citation type="submission" date="2016-11" db="EMBL/GenBank/DDBJ databases">
        <authorList>
            <person name="Varghese N."/>
            <person name="Submissions S."/>
        </authorList>
    </citation>
    <scope>NUCLEOTIDE SEQUENCE [LARGE SCALE GENOMIC DNA]</scope>
    <source>
        <strain evidence="4 5">FD</strain>
    </source>
</reference>
<proteinExistence type="predicted"/>
<dbReference type="Proteomes" id="UP000184012">
    <property type="component" value="Unassembled WGS sequence"/>
</dbReference>
<dbReference type="EMBL" id="FRBP01000002">
    <property type="protein sequence ID" value="SHL03567.1"/>
    <property type="molecule type" value="Genomic_DNA"/>
</dbReference>
<dbReference type="Gene3D" id="3.40.630.30">
    <property type="match status" value="1"/>
</dbReference>
<accession>A0AB74EV29</accession>